<feature type="region of interest" description="Disordered" evidence="1">
    <location>
        <begin position="1"/>
        <end position="26"/>
    </location>
</feature>
<accession>X0UP68</accession>
<evidence type="ECO:0000256" key="1">
    <source>
        <dbReference type="SAM" id="MobiDB-lite"/>
    </source>
</evidence>
<feature type="compositionally biased region" description="Basic and acidic residues" evidence="1">
    <location>
        <begin position="16"/>
        <end position="25"/>
    </location>
</feature>
<reference evidence="2" key="1">
    <citation type="journal article" date="2014" name="Front. Microbiol.">
        <title>High frequency of phylogenetically diverse reductive dehalogenase-homologous genes in deep subseafloor sedimentary metagenomes.</title>
        <authorList>
            <person name="Kawai M."/>
            <person name="Futagami T."/>
            <person name="Toyoda A."/>
            <person name="Takaki Y."/>
            <person name="Nishi S."/>
            <person name="Hori S."/>
            <person name="Arai W."/>
            <person name="Tsubouchi T."/>
            <person name="Morono Y."/>
            <person name="Uchiyama I."/>
            <person name="Ito T."/>
            <person name="Fujiyama A."/>
            <person name="Inagaki F."/>
            <person name="Takami H."/>
        </authorList>
    </citation>
    <scope>NUCLEOTIDE SEQUENCE</scope>
    <source>
        <strain evidence="2">Expedition CK06-06</strain>
    </source>
</reference>
<proteinExistence type="predicted"/>
<feature type="non-terminal residue" evidence="2">
    <location>
        <position position="146"/>
    </location>
</feature>
<protein>
    <submittedName>
        <fullName evidence="2">Uncharacterized protein</fullName>
    </submittedName>
</protein>
<comment type="caution">
    <text evidence="2">The sequence shown here is derived from an EMBL/GenBank/DDBJ whole genome shotgun (WGS) entry which is preliminary data.</text>
</comment>
<organism evidence="2">
    <name type="scientific">marine sediment metagenome</name>
    <dbReference type="NCBI Taxonomy" id="412755"/>
    <lineage>
        <taxon>unclassified sequences</taxon>
        <taxon>metagenomes</taxon>
        <taxon>ecological metagenomes</taxon>
    </lineage>
</organism>
<name>X0UP68_9ZZZZ</name>
<gene>
    <name evidence="2" type="ORF">S01H1_41857</name>
</gene>
<evidence type="ECO:0000313" key="2">
    <source>
        <dbReference type="EMBL" id="GAG02088.1"/>
    </source>
</evidence>
<dbReference type="EMBL" id="BARS01026572">
    <property type="protein sequence ID" value="GAG02088.1"/>
    <property type="molecule type" value="Genomic_DNA"/>
</dbReference>
<dbReference type="AlphaFoldDB" id="X0UP68"/>
<sequence>MASLQDIMGEGGGETPRSREEKGKGLDQILGGAGLAEILEPKPPEWGAVAGAQPELVAGTFKQEAGGLLQTVTEGLPEVLEAVAPPWMRGAGRLAGETIAPTAPVQAVEKYGKELGAAGRKQFEEAYPAEMTFWQSAATQAGVSIA</sequence>